<dbReference type="Gene3D" id="3.30.470.20">
    <property type="entry name" value="ATP-grasp fold, B domain"/>
    <property type="match status" value="1"/>
</dbReference>
<dbReference type="AlphaFoldDB" id="A0AAY5EYF0"/>
<dbReference type="PANTHER" id="PTHR45870:SF2">
    <property type="entry name" value="TUBULIN MONOGLYCYLASE TTLL3"/>
    <property type="match status" value="1"/>
</dbReference>
<dbReference type="PANTHER" id="PTHR45870">
    <property type="entry name" value="TUBULIN MONOGLYCYLASE TTLL3"/>
    <property type="match status" value="1"/>
</dbReference>
<evidence type="ECO:0000256" key="6">
    <source>
        <dbReference type="ARBA" id="ARBA00048944"/>
    </source>
</evidence>
<evidence type="ECO:0000313" key="7">
    <source>
        <dbReference type="Ensembl" id="ENSEEEP00000061841.1"/>
    </source>
</evidence>
<evidence type="ECO:0000313" key="8">
    <source>
        <dbReference type="Proteomes" id="UP000314983"/>
    </source>
</evidence>
<dbReference type="GO" id="GO:0070736">
    <property type="term" value="F:protein-glycine ligase activity, initiating"/>
    <property type="evidence" value="ECO:0007669"/>
    <property type="project" value="TreeGrafter"/>
</dbReference>
<comment type="catalytic activity">
    <reaction evidence="6">
        <text>L-glutamyl-[protein] + glycine + ATP = glycyl-L-glutamyl-[protein] + ADP + phosphate + H(+)</text>
        <dbReference type="Rhea" id="RHEA:67180"/>
        <dbReference type="Rhea" id="RHEA-COMP:10208"/>
        <dbReference type="Rhea" id="RHEA-COMP:17207"/>
        <dbReference type="ChEBI" id="CHEBI:15378"/>
        <dbReference type="ChEBI" id="CHEBI:29973"/>
        <dbReference type="ChEBI" id="CHEBI:30616"/>
        <dbReference type="ChEBI" id="CHEBI:43474"/>
        <dbReference type="ChEBI" id="CHEBI:57305"/>
        <dbReference type="ChEBI" id="CHEBI:167890"/>
        <dbReference type="ChEBI" id="CHEBI:456216"/>
    </reaction>
    <physiologicalReaction direction="left-to-right" evidence="6">
        <dbReference type="Rhea" id="RHEA:67181"/>
    </physiologicalReaction>
</comment>
<protein>
    <submittedName>
        <fullName evidence="7">Uncharacterized protein</fullName>
    </submittedName>
</protein>
<dbReference type="Pfam" id="PF03133">
    <property type="entry name" value="TTL"/>
    <property type="match status" value="1"/>
</dbReference>
<dbReference type="InterPro" id="IPR051437">
    <property type="entry name" value="TTLL_monoglycylase"/>
</dbReference>
<evidence type="ECO:0000256" key="5">
    <source>
        <dbReference type="ARBA" id="ARBA00022840"/>
    </source>
</evidence>
<dbReference type="GO" id="GO:0003341">
    <property type="term" value="P:cilium movement"/>
    <property type="evidence" value="ECO:0007669"/>
    <property type="project" value="TreeGrafter"/>
</dbReference>
<sequence>RLCCAGSKSSAHSCLMEGVRLRVVLTGIMCIKRLDEILRFVDSDPTLIKHIKWVFLVTDWNPPTVWFYKNCYLRFSTQPYSVDTPDRYELKKVCIVVIITLKFF</sequence>
<dbReference type="GO" id="GO:0015630">
    <property type="term" value="C:microtubule cytoskeleton"/>
    <property type="evidence" value="ECO:0007669"/>
    <property type="project" value="TreeGrafter"/>
</dbReference>
<dbReference type="InterPro" id="IPR004344">
    <property type="entry name" value="TTL/TTLL_fam"/>
</dbReference>
<name>A0AAY5EYF0_ELEEL</name>
<keyword evidence="5" id="KW-0067">ATP-binding</keyword>
<evidence type="ECO:0000256" key="4">
    <source>
        <dbReference type="ARBA" id="ARBA00022741"/>
    </source>
</evidence>
<dbReference type="GO" id="GO:0060271">
    <property type="term" value="P:cilium assembly"/>
    <property type="evidence" value="ECO:0007669"/>
    <property type="project" value="TreeGrafter"/>
</dbReference>
<keyword evidence="2" id="KW-0963">Cytoplasm</keyword>
<proteinExistence type="predicted"/>
<comment type="subcellular location">
    <subcellularLocation>
        <location evidence="1">Cytoplasm</location>
        <location evidence="1">Cytoskeleton</location>
        <location evidence="1">Flagellum axoneme</location>
    </subcellularLocation>
</comment>
<keyword evidence="8" id="KW-1185">Reference proteome</keyword>
<accession>A0AAY5EYF0</accession>
<reference evidence="7 8" key="1">
    <citation type="submission" date="2020-05" db="EMBL/GenBank/DDBJ databases">
        <title>Electrophorus electricus (electric eel) genome, fEleEle1, primary haplotype.</title>
        <authorList>
            <person name="Myers G."/>
            <person name="Meyer A."/>
            <person name="Fedrigo O."/>
            <person name="Formenti G."/>
            <person name="Rhie A."/>
            <person name="Tracey A."/>
            <person name="Sims Y."/>
            <person name="Jarvis E.D."/>
        </authorList>
    </citation>
    <scope>NUCLEOTIDE SEQUENCE [LARGE SCALE GENOMIC DNA]</scope>
</reference>
<keyword evidence="3" id="KW-0436">Ligase</keyword>
<evidence type="ECO:0000256" key="3">
    <source>
        <dbReference type="ARBA" id="ARBA00022598"/>
    </source>
</evidence>
<dbReference type="GO" id="GO:0005524">
    <property type="term" value="F:ATP binding"/>
    <property type="evidence" value="ECO:0007669"/>
    <property type="project" value="UniProtKB-KW"/>
</dbReference>
<dbReference type="Ensembl" id="ENSEEET00000060363.1">
    <property type="protein sequence ID" value="ENSEEEP00000061841.1"/>
    <property type="gene ID" value="ENSEEEG00000025151.1"/>
</dbReference>
<reference evidence="7" key="2">
    <citation type="submission" date="2025-08" db="UniProtKB">
        <authorList>
            <consortium name="Ensembl"/>
        </authorList>
    </citation>
    <scope>IDENTIFICATION</scope>
</reference>
<reference evidence="7" key="3">
    <citation type="submission" date="2025-09" db="UniProtKB">
        <authorList>
            <consortium name="Ensembl"/>
        </authorList>
    </citation>
    <scope>IDENTIFICATION</scope>
</reference>
<evidence type="ECO:0000256" key="1">
    <source>
        <dbReference type="ARBA" id="ARBA00004611"/>
    </source>
</evidence>
<dbReference type="Proteomes" id="UP000314983">
    <property type="component" value="Chromosome 3"/>
</dbReference>
<organism evidence="7 8">
    <name type="scientific">Electrophorus electricus</name>
    <name type="common">Electric eel</name>
    <name type="synonym">Gymnotus electricus</name>
    <dbReference type="NCBI Taxonomy" id="8005"/>
    <lineage>
        <taxon>Eukaryota</taxon>
        <taxon>Metazoa</taxon>
        <taxon>Chordata</taxon>
        <taxon>Craniata</taxon>
        <taxon>Vertebrata</taxon>
        <taxon>Euteleostomi</taxon>
        <taxon>Actinopterygii</taxon>
        <taxon>Neopterygii</taxon>
        <taxon>Teleostei</taxon>
        <taxon>Ostariophysi</taxon>
        <taxon>Gymnotiformes</taxon>
        <taxon>Gymnotoidei</taxon>
        <taxon>Gymnotidae</taxon>
        <taxon>Electrophorus</taxon>
    </lineage>
</organism>
<evidence type="ECO:0000256" key="2">
    <source>
        <dbReference type="ARBA" id="ARBA00022490"/>
    </source>
</evidence>
<keyword evidence="4" id="KW-0547">Nucleotide-binding</keyword>
<dbReference type="GO" id="GO:0005930">
    <property type="term" value="C:axoneme"/>
    <property type="evidence" value="ECO:0007669"/>
    <property type="project" value="TreeGrafter"/>
</dbReference>